<dbReference type="Gene3D" id="3.60.15.10">
    <property type="entry name" value="Ribonuclease Z/Hydroxyacylglutathione hydrolase-like"/>
    <property type="match status" value="1"/>
</dbReference>
<gene>
    <name evidence="1" type="ORF">G9Q37_05070</name>
</gene>
<protein>
    <recommendedName>
        <fullName evidence="3">MBL fold metallo-hydrolase</fullName>
    </recommendedName>
</protein>
<dbReference type="EMBL" id="CP049989">
    <property type="protein sequence ID" value="QIM51553.1"/>
    <property type="molecule type" value="Genomic_DNA"/>
</dbReference>
<evidence type="ECO:0000313" key="2">
    <source>
        <dbReference type="Proteomes" id="UP000503162"/>
    </source>
</evidence>
<dbReference type="RefSeq" id="WP_166225458.1">
    <property type="nucleotide sequence ID" value="NZ_CP049989.1"/>
</dbReference>
<dbReference type="SUPFAM" id="SSF56281">
    <property type="entry name" value="Metallo-hydrolase/oxidoreductase"/>
    <property type="match status" value="1"/>
</dbReference>
<evidence type="ECO:0008006" key="3">
    <source>
        <dbReference type="Google" id="ProtNLM"/>
    </source>
</evidence>
<evidence type="ECO:0000313" key="1">
    <source>
        <dbReference type="EMBL" id="QIM51553.1"/>
    </source>
</evidence>
<dbReference type="Proteomes" id="UP000503162">
    <property type="component" value="Chromosome"/>
</dbReference>
<name>A0A6G8IEI6_9BURK</name>
<sequence length="284" mass="31995">MLPLHDGALQIFNVEHGACALLTMPPAGNCHRILIDCGHNASTQWYPGPHLKQLGVTELQLMVITNYDEDHVSGFRNLIEQGINVHRILRNPAVTPATISHLKSEDGMGRGIDALVRVLTHFPQLDVAGTQFPLPNGVSVEWFWNPYPYFDDENNLSLVVVLDVYGFKFMFPGDMEKRGFRNLLNTNARFRAIVCEVNVLVAAHHGRDNGICEEMFDNWGCRPKLVVISDDYKQHATQETTNYYGSKAQGITGFRRDQGLRRVLTTRSDGELMFSFQNGYCIVS</sequence>
<dbReference type="PANTHER" id="PTHR30619">
    <property type="entry name" value="DNA INTERNALIZATION/COMPETENCE PROTEIN COMEC/REC2"/>
    <property type="match status" value="1"/>
</dbReference>
<dbReference type="PANTHER" id="PTHR30619:SF1">
    <property type="entry name" value="RECOMBINATION PROTEIN 2"/>
    <property type="match status" value="1"/>
</dbReference>
<dbReference type="InterPro" id="IPR036866">
    <property type="entry name" value="RibonucZ/Hydroxyglut_hydro"/>
</dbReference>
<accession>A0A6G8IEI6</accession>
<keyword evidence="2" id="KW-1185">Reference proteome</keyword>
<dbReference type="AlphaFoldDB" id="A0A6G8IEI6"/>
<organism evidence="1 2">
    <name type="scientific">Hydrogenophaga crocea</name>
    <dbReference type="NCBI Taxonomy" id="2716225"/>
    <lineage>
        <taxon>Bacteria</taxon>
        <taxon>Pseudomonadati</taxon>
        <taxon>Pseudomonadota</taxon>
        <taxon>Betaproteobacteria</taxon>
        <taxon>Burkholderiales</taxon>
        <taxon>Comamonadaceae</taxon>
        <taxon>Hydrogenophaga</taxon>
    </lineage>
</organism>
<dbReference type="InterPro" id="IPR052159">
    <property type="entry name" value="Competence_DNA_uptake"/>
</dbReference>
<reference evidence="1 2" key="1">
    <citation type="submission" date="2020-03" db="EMBL/GenBank/DDBJ databases">
        <title>Hydrogenophaga sp. nov. isolated from cyanobacterial mat.</title>
        <authorList>
            <person name="Thorat V."/>
            <person name="Kirdat K."/>
            <person name="Tiwarekar B."/>
            <person name="Costa E.D."/>
            <person name="Yadav A."/>
        </authorList>
    </citation>
    <scope>NUCLEOTIDE SEQUENCE [LARGE SCALE GENOMIC DNA]</scope>
    <source>
        <strain evidence="1 2">BA0156</strain>
    </source>
</reference>
<dbReference type="KEGG" id="hcz:G9Q37_05070"/>
<proteinExistence type="predicted"/>